<protein>
    <submittedName>
        <fullName evidence="5">TraR protein</fullName>
    </submittedName>
</protein>
<dbReference type="GO" id="GO:0003700">
    <property type="term" value="F:DNA-binding transcription factor activity"/>
    <property type="evidence" value="ECO:0007669"/>
    <property type="project" value="InterPro"/>
</dbReference>
<evidence type="ECO:0000256" key="1">
    <source>
        <dbReference type="ARBA" id="ARBA00023015"/>
    </source>
</evidence>
<reference evidence="5" key="1">
    <citation type="submission" date="2013-08" db="EMBL/GenBank/DDBJ databases">
        <title>Two distinct conjugal transfer systems on Streptomyces plasmid pZL1.</title>
        <authorList>
            <person name="Zhao L."/>
            <person name="Zhong L."/>
            <person name="Qin Z."/>
        </authorList>
    </citation>
    <scope>NUCLEOTIDE SEQUENCE</scope>
    <source>
        <strain evidence="5">14R-10</strain>
        <plasmid evidence="5">pZL1</plasmid>
    </source>
</reference>
<dbReference type="GO" id="GO:0003677">
    <property type="term" value="F:DNA binding"/>
    <property type="evidence" value="ECO:0007669"/>
    <property type="project" value="UniProtKB-KW"/>
</dbReference>
<keyword evidence="3" id="KW-0804">Transcription</keyword>
<dbReference type="InterPro" id="IPR036390">
    <property type="entry name" value="WH_DNA-bd_sf"/>
</dbReference>
<dbReference type="InterPro" id="IPR000524">
    <property type="entry name" value="Tscrpt_reg_HTH_GntR"/>
</dbReference>
<sequence length="264" mass="29527">MYAPPMTTDHNRRASAQQIADDLRALIESGQLGPGDRLPFTRELVERYGTTGETVRQAMIKLRSGGLVESRQGSGVYVKDNSPFAWDITRFERGDRPDSAETAMDAWAAGVAEQGHRPDEKLLYVTRKRQGEEPPAEIVDALKLDGGELAVCRRRLRYIDGEPYQLSVSWFPARIALGTPLMNRSKTALPGGILAHIGHRQVTGRDRFRSRPPNGQEREDLQLDAGTSLLEYRRIGFGEDGRPVRCMSTLCPGDRTMIEMDVEF</sequence>
<dbReference type="AlphaFoldDB" id="W0FX98"/>
<dbReference type="SUPFAM" id="SSF46785">
    <property type="entry name" value="Winged helix' DNA-binding domain"/>
    <property type="match status" value="1"/>
</dbReference>
<dbReference type="GO" id="GO:0045892">
    <property type="term" value="P:negative regulation of DNA-templated transcription"/>
    <property type="evidence" value="ECO:0007669"/>
    <property type="project" value="TreeGrafter"/>
</dbReference>
<dbReference type="InterPro" id="IPR011663">
    <property type="entry name" value="UTRA"/>
</dbReference>
<geneLocation type="plasmid" evidence="5">
    <name>pZL1</name>
</geneLocation>
<dbReference type="Pfam" id="PF00392">
    <property type="entry name" value="GntR"/>
    <property type="match status" value="1"/>
</dbReference>
<dbReference type="Pfam" id="PF07702">
    <property type="entry name" value="UTRA"/>
    <property type="match status" value="1"/>
</dbReference>
<dbReference type="Gene3D" id="3.40.1410.10">
    <property type="entry name" value="Chorismate lyase-like"/>
    <property type="match status" value="1"/>
</dbReference>
<dbReference type="InterPro" id="IPR036388">
    <property type="entry name" value="WH-like_DNA-bd_sf"/>
</dbReference>
<dbReference type="CDD" id="cd07377">
    <property type="entry name" value="WHTH_GntR"/>
    <property type="match status" value="1"/>
</dbReference>
<accession>W0FX98</accession>
<dbReference type="SMART" id="SM00345">
    <property type="entry name" value="HTH_GNTR"/>
    <property type="match status" value="1"/>
</dbReference>
<name>W0FX98_9ACTN</name>
<evidence type="ECO:0000256" key="3">
    <source>
        <dbReference type="ARBA" id="ARBA00023163"/>
    </source>
</evidence>
<organism evidence="5">
    <name type="scientific">Streptomyces sp. 14R-10</name>
    <dbReference type="NCBI Taxonomy" id="1442159"/>
    <lineage>
        <taxon>Bacteria</taxon>
        <taxon>Bacillati</taxon>
        <taxon>Actinomycetota</taxon>
        <taxon>Actinomycetes</taxon>
        <taxon>Kitasatosporales</taxon>
        <taxon>Streptomycetaceae</taxon>
        <taxon>Streptomyces</taxon>
    </lineage>
</organism>
<gene>
    <name evidence="5" type="ORF">pZL1.101</name>
</gene>
<dbReference type="SUPFAM" id="SSF64288">
    <property type="entry name" value="Chorismate lyase-like"/>
    <property type="match status" value="1"/>
</dbReference>
<dbReference type="PANTHER" id="PTHR44846">
    <property type="entry name" value="MANNOSYL-D-GLYCERATE TRANSPORT/METABOLISM SYSTEM REPRESSOR MNGR-RELATED"/>
    <property type="match status" value="1"/>
</dbReference>
<keyword evidence="1" id="KW-0805">Transcription regulation</keyword>
<dbReference type="SMART" id="SM00866">
    <property type="entry name" value="UTRA"/>
    <property type="match status" value="1"/>
</dbReference>
<keyword evidence="2" id="KW-0238">DNA-binding</keyword>
<keyword evidence="5" id="KW-0614">Plasmid</keyword>
<evidence type="ECO:0000313" key="5">
    <source>
        <dbReference type="EMBL" id="AHF46266.1"/>
    </source>
</evidence>
<feature type="domain" description="HTH gntR-type" evidence="4">
    <location>
        <begin position="13"/>
        <end position="81"/>
    </location>
</feature>
<evidence type="ECO:0000259" key="4">
    <source>
        <dbReference type="PROSITE" id="PS50949"/>
    </source>
</evidence>
<dbReference type="EMBL" id="KF501372">
    <property type="protein sequence ID" value="AHF46266.1"/>
    <property type="molecule type" value="Genomic_DNA"/>
</dbReference>
<dbReference type="InterPro" id="IPR028978">
    <property type="entry name" value="Chorismate_lyase_/UTRA_dom_sf"/>
</dbReference>
<dbReference type="InterPro" id="IPR050679">
    <property type="entry name" value="Bact_HTH_transcr_reg"/>
</dbReference>
<proteinExistence type="predicted"/>
<dbReference type="Gene3D" id="1.10.10.10">
    <property type="entry name" value="Winged helix-like DNA-binding domain superfamily/Winged helix DNA-binding domain"/>
    <property type="match status" value="1"/>
</dbReference>
<dbReference type="PROSITE" id="PS50949">
    <property type="entry name" value="HTH_GNTR"/>
    <property type="match status" value="1"/>
</dbReference>
<dbReference type="PANTHER" id="PTHR44846:SF17">
    <property type="entry name" value="GNTR-FAMILY TRANSCRIPTIONAL REGULATOR"/>
    <property type="match status" value="1"/>
</dbReference>
<evidence type="ECO:0000256" key="2">
    <source>
        <dbReference type="ARBA" id="ARBA00023125"/>
    </source>
</evidence>